<gene>
    <name evidence="1" type="ordered locus">Saut_0937</name>
</gene>
<organism evidence="1 2">
    <name type="scientific">Sulfurimonas autotrophica (strain ATCC BAA-671 / DSM 16294 / JCM 11897 / OK10)</name>
    <dbReference type="NCBI Taxonomy" id="563040"/>
    <lineage>
        <taxon>Bacteria</taxon>
        <taxon>Pseudomonadati</taxon>
        <taxon>Campylobacterota</taxon>
        <taxon>Epsilonproteobacteria</taxon>
        <taxon>Campylobacterales</taxon>
        <taxon>Sulfurimonadaceae</taxon>
        <taxon>Sulfurimonas</taxon>
    </lineage>
</organism>
<dbReference type="Gene3D" id="2.130.10.10">
    <property type="entry name" value="YVTN repeat-like/Quinoprotein amine dehydrogenase"/>
    <property type="match status" value="1"/>
</dbReference>
<dbReference type="EMBL" id="CP002205">
    <property type="protein sequence ID" value="ADN08986.1"/>
    <property type="molecule type" value="Genomic_DNA"/>
</dbReference>
<proteinExistence type="predicted"/>
<dbReference type="eggNOG" id="COG3391">
    <property type="taxonomic scope" value="Bacteria"/>
</dbReference>
<dbReference type="SUPFAM" id="SSF50998">
    <property type="entry name" value="Quinoprotein alcohol dehydrogenase-like"/>
    <property type="match status" value="1"/>
</dbReference>
<dbReference type="HOGENOM" id="CLU_076338_0_0_7"/>
<dbReference type="InterPro" id="IPR015943">
    <property type="entry name" value="WD40/YVTN_repeat-like_dom_sf"/>
</dbReference>
<reference evidence="2" key="1">
    <citation type="journal article" date="2010" name="Stand. Genomic Sci.">
        <title>Complete genome sequence of Sulfurimonas autotrophica type strain (OK10).</title>
        <authorList>
            <person name="Sikorski J."/>
            <person name="Munk C."/>
            <person name="Lapidus A."/>
            <person name="Djao O."/>
            <person name="Lucas S."/>
            <person name="Glavina Del Rio T."/>
            <person name="Nolan M."/>
            <person name="Tice H."/>
            <person name="Han C."/>
            <person name="Cheng J."/>
            <person name="Tapia R."/>
            <person name="Goodwin L."/>
            <person name="Pitluck S."/>
            <person name="Liolios K."/>
            <person name="Ivanova N."/>
            <person name="Mavromatis K."/>
            <person name="Mikhailova N."/>
            <person name="Pati A."/>
            <person name="Sims D."/>
            <person name="Meincke L."/>
            <person name="Brettin T."/>
            <person name="Detter J."/>
            <person name="Chen A."/>
            <person name="Palaniappan K."/>
            <person name="Land M."/>
            <person name="Hauser L."/>
            <person name="Chang Y."/>
            <person name="Jeffries C."/>
            <person name="Rohde M."/>
            <person name="Lang E."/>
            <person name="Spring S."/>
            <person name="Goker M."/>
            <person name="Woyke T."/>
            <person name="Bristow J."/>
            <person name="Eisen J."/>
            <person name="Markowitz V."/>
            <person name="Hugenholtz P."/>
            <person name="Kyrpides N."/>
            <person name="Klenk H."/>
        </authorList>
    </citation>
    <scope>NUCLEOTIDE SEQUENCE [LARGE SCALE GENOMIC DNA]</scope>
    <source>
        <strain evidence="2">ATCC BAA-671 / DSM 16294 / JCM 11897 / OK10</strain>
    </source>
</reference>
<dbReference type="STRING" id="563040.Saut_0937"/>
<protein>
    <submittedName>
        <fullName evidence="1">Periplasmic nitrate reductase component NapL</fullName>
    </submittedName>
</protein>
<name>E0URP2_SULAO</name>
<dbReference type="Proteomes" id="UP000007803">
    <property type="component" value="Chromosome"/>
</dbReference>
<evidence type="ECO:0000313" key="1">
    <source>
        <dbReference type="EMBL" id="ADN08986.1"/>
    </source>
</evidence>
<accession>E0URP2</accession>
<evidence type="ECO:0000313" key="2">
    <source>
        <dbReference type="Proteomes" id="UP000007803"/>
    </source>
</evidence>
<dbReference type="AlphaFoldDB" id="E0URP2"/>
<dbReference type="OrthoDB" id="11703at2"/>
<dbReference type="InterPro" id="IPR011047">
    <property type="entry name" value="Quinoprotein_ADH-like_sf"/>
</dbReference>
<dbReference type="KEGG" id="sua:Saut_0937"/>
<keyword evidence="2" id="KW-1185">Reference proteome</keyword>
<sequence>MLKIILLFSLFSLLQAREIKPIFKYKSVGFVNDFVVAYNKLYVANDVGVIDIFNLKTKKIQEQIPLELVTSDTGELRCANIISIDYKNGKILAVSIGKNAYRNVWVYEKHQLKKIIDERAKLSIKEARFLNDNKILLATFASEILVYDISEKYIKYKKHITQSALGDIVLSEDKKRVIMADESGEVRILDTNSSKTLQIFDSQNVDNIFHLAHAKGVTITAGQDRRVGVYQKGKSDYHIKSTFLVYCVGITPSGKTGIYSSNEAGDLQLFETYTKRKTNILTDHTSTVNQIRFINEKELFSSEAGPYIYHWKLDKLP</sequence>
<dbReference type="RefSeq" id="WP_013326742.1">
    <property type="nucleotide sequence ID" value="NC_014506.1"/>
</dbReference>